<dbReference type="GO" id="GO:0016757">
    <property type="term" value="F:glycosyltransferase activity"/>
    <property type="evidence" value="ECO:0007669"/>
    <property type="project" value="InterPro"/>
</dbReference>
<evidence type="ECO:0000313" key="4">
    <source>
        <dbReference type="EMBL" id="APT56117.1"/>
    </source>
</evidence>
<dbReference type="RefSeq" id="WP_075797071.1">
    <property type="nucleotide sequence ID" value="NZ_CP015583.1"/>
</dbReference>
<dbReference type="Proteomes" id="UP000185494">
    <property type="component" value="Chromosome 1"/>
</dbReference>
<proteinExistence type="predicted"/>
<dbReference type="CDD" id="cd03801">
    <property type="entry name" value="GT4_PimA-like"/>
    <property type="match status" value="1"/>
</dbReference>
<dbReference type="PANTHER" id="PTHR46401:SF2">
    <property type="entry name" value="GLYCOSYLTRANSFERASE WBBK-RELATED"/>
    <property type="match status" value="1"/>
</dbReference>
<evidence type="ECO:0000313" key="5">
    <source>
        <dbReference type="Proteomes" id="UP000185494"/>
    </source>
</evidence>
<name>A0A1L7ABD2_9PROT</name>
<organism evidence="4 5">
    <name type="scientific">Roseomonas gilardii</name>
    <dbReference type="NCBI Taxonomy" id="257708"/>
    <lineage>
        <taxon>Bacteria</taxon>
        <taxon>Pseudomonadati</taxon>
        <taxon>Pseudomonadota</taxon>
        <taxon>Alphaproteobacteria</taxon>
        <taxon>Acetobacterales</taxon>
        <taxon>Roseomonadaceae</taxon>
        <taxon>Roseomonas</taxon>
    </lineage>
</organism>
<dbReference type="Pfam" id="PF13439">
    <property type="entry name" value="Glyco_transf_4"/>
    <property type="match status" value="1"/>
</dbReference>
<reference evidence="4 5" key="1">
    <citation type="submission" date="2016-05" db="EMBL/GenBank/DDBJ databases">
        <title>Complete Genome and Methylome Analysis of Psychrotrophic Bacterial Isolates from Antarctic Lake Untersee.</title>
        <authorList>
            <person name="Fomenkov A."/>
            <person name="Akimov V.N."/>
            <person name="Vasilyeva L.V."/>
            <person name="Andersen D."/>
            <person name="Vincze T."/>
            <person name="Roberts R.J."/>
        </authorList>
    </citation>
    <scope>NUCLEOTIDE SEQUENCE [LARGE SCALE GENOMIC DNA]</scope>
    <source>
        <strain evidence="4 5">U14-5</strain>
    </source>
</reference>
<sequence length="1243" mass="136799">MRLVIDLQGAQGSNAKRGIGRYSRELALAMVRAPRQHDVVVALNGTMLETAEDLSARFSALLPPSHLRSWFSTPSSAGPYAAQAARVVRAQFLASLQPDIVHVSSIFEGLGDGAVTFSPPGLERLPLVGTCYDLIPLIRHKEYLEGQGVLAPHRRWYYAGLHEMFLAEGLLAISESSRQEAITHLGFDAGKVSNIQAGIGPAFRPPETDEAAAAARLARYGVQAPYILFVGAGDPRKNEQGFIEAYARLPAELRALHQLVLVGHVDEERLRQLLADAGTSPEKLRIVPFVQEDDLPVLYGNCAVFVFPSLHEGFGLPAAEAMACGAPVIASNTSSLPEVVGLDEALFDPARPAEIAERMARVLREPELRQRLSAHGLQQARRFTWEACAERAWDALEQIQDRRVRQGHGRVTALQPLPSMAFVSPLPPQESGIADYSRSLLPALSRHYDITLVSEPGQTDDPWLEAAFPQLDAQRFLQRDQGFDRVLYQAGCSDFHTFQYRDLLPVHPGVTVLHDAFLSNLWNWLAHHQGRPGDFLAHLYHSHGYPALHYEARHGRDEAVRQYPCCLNVLDQSLSLIQHSEYGRTILAMHFGAGVRDRIRIIPHLAHARVRPEREAARKALGIGPGEFLVCSFGIVSPAKMPGRVLEAWRSVAGGNGRLVFVGTLAGEPEGFALRNGEREGDVTVTGRVGQEEYDQWLAAADMAIQLRRDSRGETSGAITDCLCFGVPLIVNRHGTATELPDDCVWKLPEQFSTEALGEAIGLLRDDAERRHALARAGKAYTEQRLRPARIAQEYHAAIEASYAKQQLPSLAGASLGLARLRAAPWPGEEELSAVSQSLEASFRPAAPRRRLLVDMSEMARFDARSGIQRVVREVSNRLLASSGNYGRVEAVRFDGGGLRHAHEAATRVLGTPPLPLAEALLDMGEGDTLLCIDLNPKMTEAEFTDLRRRKLAGLRLVLVVYDLLPMLRPDCFPAGIVEVSAWYERMLSMADHAICISRAVADELCDWLDTAEMVRDRPLPVDYFHLAGDFKGEAATGEPPGSVLAAMSCTARRPTFLMTGTLEPRKGYRQAVAAFEQLWAEGVDVGLLIVGKEGWQMSDLAEHLRTHPYLGGRLHWLEGVRDVDLRRLYGMSHCLLMASEGEGFGLPLVEAAQTSLPILARDLPVFQEVAGENAMYFSGLRPEDLAAALGRWLEAREKDEVPSSARIRTQDWDGTVRQLLDRLDAKQPYRLWAKGAAPAGPA</sequence>
<feature type="domain" description="Glycosyl transferase family 1" evidence="2">
    <location>
        <begin position="1054"/>
        <end position="1202"/>
    </location>
</feature>
<dbReference type="AlphaFoldDB" id="A0A1L7ABD2"/>
<dbReference type="SUPFAM" id="SSF53756">
    <property type="entry name" value="UDP-Glycosyltransferase/glycogen phosphorylase"/>
    <property type="match status" value="3"/>
</dbReference>
<dbReference type="InterPro" id="IPR001296">
    <property type="entry name" value="Glyco_trans_1"/>
</dbReference>
<dbReference type="InterPro" id="IPR028098">
    <property type="entry name" value="Glyco_trans_4-like_N"/>
</dbReference>
<dbReference type="PANTHER" id="PTHR46401">
    <property type="entry name" value="GLYCOSYLTRANSFERASE WBBK-RELATED"/>
    <property type="match status" value="1"/>
</dbReference>
<dbReference type="STRING" id="257708.RGI145_02305"/>
<protein>
    <recommendedName>
        <fullName evidence="6">D-inositol-3-phosphate glycosyltransferase</fullName>
    </recommendedName>
</protein>
<dbReference type="Pfam" id="PF00534">
    <property type="entry name" value="Glycos_transf_1"/>
    <property type="match status" value="3"/>
</dbReference>
<evidence type="ECO:0000256" key="1">
    <source>
        <dbReference type="ARBA" id="ARBA00022679"/>
    </source>
</evidence>
<evidence type="ECO:0000259" key="2">
    <source>
        <dbReference type="Pfam" id="PF00534"/>
    </source>
</evidence>
<dbReference type="Gene3D" id="3.40.50.2000">
    <property type="entry name" value="Glycogen Phosphorylase B"/>
    <property type="match status" value="4"/>
</dbReference>
<dbReference type="CDD" id="cd03809">
    <property type="entry name" value="GT4_MtfB-like"/>
    <property type="match status" value="2"/>
</dbReference>
<keyword evidence="1" id="KW-0808">Transferase</keyword>
<feature type="domain" description="Glycosyl transferase family 1" evidence="2">
    <location>
        <begin position="224"/>
        <end position="376"/>
    </location>
</feature>
<feature type="domain" description="Glycosyl transferase family 1" evidence="2">
    <location>
        <begin position="614"/>
        <end position="779"/>
    </location>
</feature>
<dbReference type="GO" id="GO:0009103">
    <property type="term" value="P:lipopolysaccharide biosynthetic process"/>
    <property type="evidence" value="ECO:0007669"/>
    <property type="project" value="TreeGrafter"/>
</dbReference>
<gene>
    <name evidence="4" type="ORF">RGI145_02305</name>
</gene>
<dbReference type="EMBL" id="CP015583">
    <property type="protein sequence ID" value="APT56117.1"/>
    <property type="molecule type" value="Genomic_DNA"/>
</dbReference>
<feature type="domain" description="Glycosyltransferase subfamily 4-like N-terminal" evidence="3">
    <location>
        <begin position="18"/>
        <end position="199"/>
    </location>
</feature>
<accession>A0A1L7ABD2</accession>
<evidence type="ECO:0000259" key="3">
    <source>
        <dbReference type="Pfam" id="PF13439"/>
    </source>
</evidence>
<evidence type="ECO:0008006" key="6">
    <source>
        <dbReference type="Google" id="ProtNLM"/>
    </source>
</evidence>
<dbReference type="KEGG" id="rgi:RGI145_02305"/>